<feature type="compositionally biased region" description="Low complexity" evidence="7">
    <location>
        <begin position="451"/>
        <end position="482"/>
    </location>
</feature>
<dbReference type="SUPFAM" id="SSF46579">
    <property type="entry name" value="Prefoldin"/>
    <property type="match status" value="1"/>
</dbReference>
<feature type="region of interest" description="Disordered" evidence="7">
    <location>
        <begin position="432"/>
        <end position="505"/>
    </location>
</feature>
<evidence type="ECO:0000256" key="5">
    <source>
        <dbReference type="ARBA" id="ARBA00023186"/>
    </source>
</evidence>
<evidence type="ECO:0000256" key="7">
    <source>
        <dbReference type="SAM" id="MobiDB-lite"/>
    </source>
</evidence>
<reference evidence="9" key="1">
    <citation type="journal article" date="2019" name="Plant J.">
        <title>Chlorella vulgaris genome assembly and annotation reveals the molecular basis for metabolic acclimation to high light conditions.</title>
        <authorList>
            <person name="Cecchin M."/>
            <person name="Marcolungo L."/>
            <person name="Rossato M."/>
            <person name="Girolomoni L."/>
            <person name="Cosentino E."/>
            <person name="Cuine S."/>
            <person name="Li-Beisson Y."/>
            <person name="Delledonne M."/>
            <person name="Ballottari M."/>
        </authorList>
    </citation>
    <scope>NUCLEOTIDE SEQUENCE</scope>
    <source>
        <strain evidence="9">211/11P</strain>
    </source>
</reference>
<dbReference type="FunFam" id="1.10.287.370:FF:000001">
    <property type="entry name" value="Prefoldin subunit 3"/>
    <property type="match status" value="1"/>
</dbReference>
<keyword evidence="3" id="KW-0238">DNA-binding</keyword>
<dbReference type="GO" id="GO:0016272">
    <property type="term" value="C:prefoldin complex"/>
    <property type="evidence" value="ECO:0007669"/>
    <property type="project" value="InterPro"/>
</dbReference>
<dbReference type="InterPro" id="IPR003035">
    <property type="entry name" value="RWP-RK_dom"/>
</dbReference>
<dbReference type="InterPro" id="IPR016655">
    <property type="entry name" value="PFD3"/>
</dbReference>
<dbReference type="Pfam" id="PF02042">
    <property type="entry name" value="RWP-RK"/>
    <property type="match status" value="1"/>
</dbReference>
<dbReference type="OrthoDB" id="6375174at2759"/>
<evidence type="ECO:0000256" key="1">
    <source>
        <dbReference type="ARBA" id="ARBA00010048"/>
    </source>
</evidence>
<protein>
    <recommendedName>
        <fullName evidence="8">RWP-RK domain-containing protein</fullName>
    </recommendedName>
</protein>
<evidence type="ECO:0000256" key="6">
    <source>
        <dbReference type="ARBA" id="ARBA00023242"/>
    </source>
</evidence>
<evidence type="ECO:0000313" key="9">
    <source>
        <dbReference type="EMBL" id="KAI3428230.1"/>
    </source>
</evidence>
<accession>A0A9D4TKX1</accession>
<keyword evidence="5" id="KW-0143">Chaperone</keyword>
<evidence type="ECO:0000313" key="10">
    <source>
        <dbReference type="Proteomes" id="UP001055712"/>
    </source>
</evidence>
<dbReference type="GO" id="GO:0015631">
    <property type="term" value="F:tubulin binding"/>
    <property type="evidence" value="ECO:0007669"/>
    <property type="project" value="TreeGrafter"/>
</dbReference>
<name>A0A9D4TKX1_CHLVU</name>
<proteinExistence type="inferred from homology"/>
<dbReference type="GO" id="GO:0009409">
    <property type="term" value="P:response to cold"/>
    <property type="evidence" value="ECO:0007669"/>
    <property type="project" value="UniProtKB-ARBA"/>
</dbReference>
<dbReference type="GO" id="GO:0007021">
    <property type="term" value="P:tubulin complex assembly"/>
    <property type="evidence" value="ECO:0007669"/>
    <property type="project" value="TreeGrafter"/>
</dbReference>
<organism evidence="9 10">
    <name type="scientific">Chlorella vulgaris</name>
    <name type="common">Green alga</name>
    <dbReference type="NCBI Taxonomy" id="3077"/>
    <lineage>
        <taxon>Eukaryota</taxon>
        <taxon>Viridiplantae</taxon>
        <taxon>Chlorophyta</taxon>
        <taxon>core chlorophytes</taxon>
        <taxon>Trebouxiophyceae</taxon>
        <taxon>Chlorellales</taxon>
        <taxon>Chlorellaceae</taxon>
        <taxon>Chlorella clade</taxon>
        <taxon>Chlorella</taxon>
    </lineage>
</organism>
<reference evidence="9" key="2">
    <citation type="submission" date="2020-11" db="EMBL/GenBank/DDBJ databases">
        <authorList>
            <person name="Cecchin M."/>
            <person name="Marcolungo L."/>
            <person name="Rossato M."/>
            <person name="Girolomoni L."/>
            <person name="Cosentino E."/>
            <person name="Cuine S."/>
            <person name="Li-Beisson Y."/>
            <person name="Delledonne M."/>
            <person name="Ballottari M."/>
        </authorList>
    </citation>
    <scope>NUCLEOTIDE SEQUENCE</scope>
    <source>
        <strain evidence="9">211/11P</strain>
        <tissue evidence="9">Whole cell</tissue>
    </source>
</reference>
<evidence type="ECO:0000256" key="4">
    <source>
        <dbReference type="ARBA" id="ARBA00023163"/>
    </source>
</evidence>
<dbReference type="InterPro" id="IPR009053">
    <property type="entry name" value="Prefoldin"/>
</dbReference>
<dbReference type="Gene3D" id="1.10.287.370">
    <property type="match status" value="1"/>
</dbReference>
<keyword evidence="6" id="KW-0539">Nucleus</keyword>
<dbReference type="InterPro" id="IPR004127">
    <property type="entry name" value="Prefoldin_subunit_alpha"/>
</dbReference>
<evidence type="ECO:0000256" key="3">
    <source>
        <dbReference type="ARBA" id="ARBA00023125"/>
    </source>
</evidence>
<sequence>MAEEEAPSSLPQMVPAAEFMEDVNAHMQGRKAEDVITELRTAHQKYKYIEAEYVQRKRRLAFKLPEIQKCLNAVNLLLQRQEEGESTVLDFSLSDQVYARARVSDVASVNLWLGAGVMLEYPLGEAQALLERQLVGCKQQLKVVQWEHEYIKDQLTTTEVSMARVYNWDVQNRRAAAAASSSATVLWSARTPSRPAPARTLLSWLANPVPSSLIALCAALKVCAMYRHTADTPDMHAHYQMSISLSSQPRMMVHNTMSGPWPEPPVAGAVTPLTVKQLCNTPGFQSHLTPTTIPVLPLMSPSATPALGLGFGGLTTSCGPGQSLEQIMSVPTDPMSRHFIHLNMMEVEDLDHAAMDALMNVKAEEAGAALRRTPRLTLADSLTTTHLSPWPVLQLQLQLQSPDRAALLLESPDDPGMCSVASVTMQPPPVLAPPSAARMLRSGGPGAAVRPSSAASSDTAAHSPPSYSVPNRVGASAQGAQARARHQPGESGNAQTDSRAGGTDGGLATLSVTYLDENGYFDMTLREAAEQLGVGVTTLKKLCRQSGLGRWPYRARCSLRNLREKMREYFACAPSEEREAADALMEREFCRLAHMNVGAIDDAFKQFRQAMFKLEFKARQQLESNRSSAAAASAAVAAAANPAAGGDAVAFVPAVTSPRKRPHSAAAAPAAEGELSGVFHGDAAFRQQAMMHLRRLLHACSDGTY</sequence>
<dbReference type="PANTHER" id="PTHR12409">
    <property type="entry name" value="PREFOLDIN SUBUNIT 3"/>
    <property type="match status" value="1"/>
</dbReference>
<dbReference type="PANTHER" id="PTHR12409:SF0">
    <property type="entry name" value="PREFOLDIN SUBUNIT 3"/>
    <property type="match status" value="1"/>
</dbReference>
<keyword evidence="10" id="KW-1185">Reference proteome</keyword>
<dbReference type="EMBL" id="SIDB01000009">
    <property type="protein sequence ID" value="KAI3428230.1"/>
    <property type="molecule type" value="Genomic_DNA"/>
</dbReference>
<dbReference type="GO" id="GO:0006457">
    <property type="term" value="P:protein folding"/>
    <property type="evidence" value="ECO:0007669"/>
    <property type="project" value="InterPro"/>
</dbReference>
<dbReference type="GO" id="GO:0007017">
    <property type="term" value="P:microtubule-based process"/>
    <property type="evidence" value="ECO:0007669"/>
    <property type="project" value="TreeGrafter"/>
</dbReference>
<dbReference type="Proteomes" id="UP001055712">
    <property type="component" value="Unassembled WGS sequence"/>
</dbReference>
<dbReference type="AlphaFoldDB" id="A0A9D4TKX1"/>
<evidence type="ECO:0000256" key="2">
    <source>
        <dbReference type="ARBA" id="ARBA00023015"/>
    </source>
</evidence>
<feature type="domain" description="RWP-RK" evidence="8">
    <location>
        <begin position="493"/>
        <end position="579"/>
    </location>
</feature>
<dbReference type="PROSITE" id="PS51519">
    <property type="entry name" value="RWP_RK"/>
    <property type="match status" value="1"/>
</dbReference>
<dbReference type="GO" id="GO:0003677">
    <property type="term" value="F:DNA binding"/>
    <property type="evidence" value="ECO:0007669"/>
    <property type="project" value="UniProtKB-KW"/>
</dbReference>
<keyword evidence="4" id="KW-0804">Transcription</keyword>
<dbReference type="Pfam" id="PF02996">
    <property type="entry name" value="Prefoldin"/>
    <property type="match status" value="1"/>
</dbReference>
<dbReference type="GO" id="GO:0005737">
    <property type="term" value="C:cytoplasm"/>
    <property type="evidence" value="ECO:0007669"/>
    <property type="project" value="TreeGrafter"/>
</dbReference>
<evidence type="ECO:0000259" key="8">
    <source>
        <dbReference type="PROSITE" id="PS51519"/>
    </source>
</evidence>
<gene>
    <name evidence="9" type="ORF">D9Q98_006610</name>
</gene>
<comment type="similarity">
    <text evidence="1">Belongs to the prefoldin subunit alpha family.</text>
</comment>
<keyword evidence="2" id="KW-0805">Transcription regulation</keyword>
<comment type="caution">
    <text evidence="9">The sequence shown here is derived from an EMBL/GenBank/DDBJ whole genome shotgun (WGS) entry which is preliminary data.</text>
</comment>
<dbReference type="CDD" id="cd23156">
    <property type="entry name" value="Prefoldin_3"/>
    <property type="match status" value="1"/>
</dbReference>